<feature type="domain" description="Glucosyltransferase 3-like C-terminal" evidence="1">
    <location>
        <begin position="13"/>
        <end position="144"/>
    </location>
</feature>
<protein>
    <submittedName>
        <fullName evidence="2">Nucleotide sugar synthetase-like protein</fullName>
    </submittedName>
</protein>
<evidence type="ECO:0000259" key="1">
    <source>
        <dbReference type="Pfam" id="PF26337"/>
    </source>
</evidence>
<accession>A0A139PPU9</accession>
<dbReference type="Gene3D" id="3.40.50.2000">
    <property type="entry name" value="Glycogen Phosphorylase B"/>
    <property type="match status" value="1"/>
</dbReference>
<organism evidence="2 3">
    <name type="scientific">Streptococcus mitis</name>
    <dbReference type="NCBI Taxonomy" id="28037"/>
    <lineage>
        <taxon>Bacteria</taxon>
        <taxon>Bacillati</taxon>
        <taxon>Bacillota</taxon>
        <taxon>Bacilli</taxon>
        <taxon>Lactobacillales</taxon>
        <taxon>Streptococcaceae</taxon>
        <taxon>Streptococcus</taxon>
        <taxon>Streptococcus mitis group</taxon>
    </lineage>
</organism>
<proteinExistence type="predicted"/>
<evidence type="ECO:0000313" key="3">
    <source>
        <dbReference type="Proteomes" id="UP000070458"/>
    </source>
</evidence>
<reference evidence="2 3" key="1">
    <citation type="submission" date="2016-01" db="EMBL/GenBank/DDBJ databases">
        <title>Highly variable Streptococcus oralis are common among viridans streptococci isolated from primates.</title>
        <authorList>
            <person name="Denapaite D."/>
            <person name="Rieger M."/>
            <person name="Koendgen S."/>
            <person name="Brueckner R."/>
            <person name="Ochigava I."/>
            <person name="Kappeler P."/>
            <person name="Maetz-Rensing K."/>
            <person name="Leendertz F."/>
            <person name="Hakenbeck R."/>
        </authorList>
    </citation>
    <scope>NUCLEOTIDE SEQUENCE [LARGE SCALE GENOMIC DNA]</scope>
    <source>
        <strain evidence="2 3">DD26</strain>
    </source>
</reference>
<dbReference type="Proteomes" id="UP000070458">
    <property type="component" value="Unassembled WGS sequence"/>
</dbReference>
<dbReference type="OrthoDB" id="9790931at2"/>
<sequence>MNIYGPNPEFYGLDVEKRENIRFKGSYDHEALPTMLEGSFGLVWASTAYPQKVGRDAEYQRYNAPHKASLYLAADLPIIVSSDSALATFVERQGIGLVVDDLDQLTEKYKELTEERYADILENTRRIGRMIRENFPIKKAVIQMLELLEWR</sequence>
<dbReference type="Pfam" id="PF26337">
    <property type="entry name" value="Gtf3_C"/>
    <property type="match status" value="1"/>
</dbReference>
<dbReference type="AlphaFoldDB" id="A0A139PPU9"/>
<dbReference type="InterPro" id="IPR058592">
    <property type="entry name" value="Gtf3_C"/>
</dbReference>
<name>A0A139PPU9_STRMT</name>
<evidence type="ECO:0000313" key="2">
    <source>
        <dbReference type="EMBL" id="KXT92210.1"/>
    </source>
</evidence>
<dbReference type="PATRIC" id="fig|28037.233.peg.1565"/>
<comment type="caution">
    <text evidence="2">The sequence shown here is derived from an EMBL/GenBank/DDBJ whole genome shotgun (WGS) entry which is preliminary data.</text>
</comment>
<dbReference type="EMBL" id="LQOD01000308">
    <property type="protein sequence ID" value="KXT92210.1"/>
    <property type="molecule type" value="Genomic_DNA"/>
</dbReference>
<dbReference type="SUPFAM" id="SSF53756">
    <property type="entry name" value="UDP-Glycosyltransferase/glycogen phosphorylase"/>
    <property type="match status" value="1"/>
</dbReference>
<gene>
    <name evidence="2" type="ORF">SMIDD26_01334</name>
</gene>